<keyword evidence="4" id="KW-1185">Reference proteome</keyword>
<dbReference type="KEGG" id="som:SOMG_00291"/>
<name>A0AAF0AV52_9SCHI</name>
<proteinExistence type="predicted"/>
<dbReference type="EMBL" id="CP115611">
    <property type="protein sequence ID" value="WBW71600.1"/>
    <property type="molecule type" value="Genomic_DNA"/>
</dbReference>
<evidence type="ECO:0000313" key="3">
    <source>
        <dbReference type="EMBL" id="WBW71600.1"/>
    </source>
</evidence>
<keyword evidence="1" id="KW-0175">Coiled coil</keyword>
<dbReference type="RefSeq" id="XP_056035843.1">
    <property type="nucleotide sequence ID" value="XM_056179086.1"/>
</dbReference>
<feature type="region of interest" description="Disordered" evidence="2">
    <location>
        <begin position="67"/>
        <end position="90"/>
    </location>
</feature>
<sequence length="304" mass="35063">MKNYFKSYSTKKKLDKDESKKDENLESALSRHDEMKDKPRSRSLPRDNTFLEDKMKELDSILRANDNYLQKEPGKSKRNTRSVLSPKDLNIQSKVNKSSLTFLKSDFSMPATEDTSMSKSNLSMDKQRTSLGKVKDKGKKDLTSYTPRSLIQPSYLGSSDQRRPFSSLHLFGNSILDSKDEKSKPLFNSSSFCVTSTPVASREKNSSILHYNSVSPTQSILEDHSVEKYTLRIRELERMLNDERHLNANHEKVIAEMKVHLKTLRNEFQFAKRLFMNALAEHQEMVNNNSKNCQVQSSRLPQQL</sequence>
<reference evidence="3 4" key="1">
    <citation type="journal article" date="2023" name="G3 (Bethesda)">
        <title>A high-quality reference genome for the fission yeast Schizosaccharomyces osmophilus.</title>
        <authorList>
            <person name="Jia G.S."/>
            <person name="Zhang W.C."/>
            <person name="Liang Y."/>
            <person name="Liu X.H."/>
            <person name="Rhind N."/>
            <person name="Pidoux A."/>
            <person name="Brysch-Herzberg M."/>
            <person name="Du L.L."/>
        </authorList>
    </citation>
    <scope>NUCLEOTIDE SEQUENCE [LARGE SCALE GENOMIC DNA]</scope>
    <source>
        <strain evidence="3 4">CBS 15793</strain>
    </source>
</reference>
<feature type="coiled-coil region" evidence="1">
    <location>
        <begin position="226"/>
        <end position="267"/>
    </location>
</feature>
<feature type="region of interest" description="Disordered" evidence="2">
    <location>
        <begin position="1"/>
        <end position="51"/>
    </location>
</feature>
<dbReference type="AlphaFoldDB" id="A0AAF0AV52"/>
<dbReference type="Proteomes" id="UP001212411">
    <property type="component" value="Chromosome 1"/>
</dbReference>
<gene>
    <name evidence="3" type="ORF">SOMG_00291</name>
</gene>
<evidence type="ECO:0000256" key="2">
    <source>
        <dbReference type="SAM" id="MobiDB-lite"/>
    </source>
</evidence>
<protein>
    <submittedName>
        <fullName evidence="3">Uncharacterized protein</fullName>
    </submittedName>
</protein>
<evidence type="ECO:0000313" key="4">
    <source>
        <dbReference type="Proteomes" id="UP001212411"/>
    </source>
</evidence>
<evidence type="ECO:0000256" key="1">
    <source>
        <dbReference type="SAM" id="Coils"/>
    </source>
</evidence>
<organism evidence="3 4">
    <name type="scientific">Schizosaccharomyces osmophilus</name>
    <dbReference type="NCBI Taxonomy" id="2545709"/>
    <lineage>
        <taxon>Eukaryota</taxon>
        <taxon>Fungi</taxon>
        <taxon>Dikarya</taxon>
        <taxon>Ascomycota</taxon>
        <taxon>Taphrinomycotina</taxon>
        <taxon>Schizosaccharomycetes</taxon>
        <taxon>Schizosaccharomycetales</taxon>
        <taxon>Schizosaccharomycetaceae</taxon>
        <taxon>Schizosaccharomyces</taxon>
    </lineage>
</organism>
<dbReference type="GeneID" id="80873775"/>
<accession>A0AAF0AV52</accession>
<feature type="compositionally biased region" description="Basic and acidic residues" evidence="2">
    <location>
        <begin position="12"/>
        <end position="40"/>
    </location>
</feature>